<evidence type="ECO:0000313" key="1">
    <source>
        <dbReference type="EMBL" id="EKC40987.1"/>
    </source>
</evidence>
<sequence>MKCGICLYLYGEQCHHVTGQCRRGCGDGFHGDLCDQVLESSSSDPASTSQLSNALYAERSEAARSAARVASSIDNVYEQRKFELKSAHCSKKFL</sequence>
<gene>
    <name evidence="1" type="ORF">CGI_10025286</name>
</gene>
<dbReference type="AlphaFoldDB" id="K1QVU1"/>
<dbReference type="HOGENOM" id="CLU_2388346_0_0_1"/>
<accession>K1QVU1</accession>
<protein>
    <submittedName>
        <fullName evidence="1">Uncharacterized protein</fullName>
    </submittedName>
</protein>
<dbReference type="InParanoid" id="K1QVU1"/>
<dbReference type="EMBL" id="JH823218">
    <property type="protein sequence ID" value="EKC40987.1"/>
    <property type="molecule type" value="Genomic_DNA"/>
</dbReference>
<reference evidence="1" key="1">
    <citation type="journal article" date="2012" name="Nature">
        <title>The oyster genome reveals stress adaptation and complexity of shell formation.</title>
        <authorList>
            <person name="Zhang G."/>
            <person name="Fang X."/>
            <person name="Guo X."/>
            <person name="Li L."/>
            <person name="Luo R."/>
            <person name="Xu F."/>
            <person name="Yang P."/>
            <person name="Zhang L."/>
            <person name="Wang X."/>
            <person name="Qi H."/>
            <person name="Xiong Z."/>
            <person name="Que H."/>
            <person name="Xie Y."/>
            <person name="Holland P.W."/>
            <person name="Paps J."/>
            <person name="Zhu Y."/>
            <person name="Wu F."/>
            <person name="Chen Y."/>
            <person name="Wang J."/>
            <person name="Peng C."/>
            <person name="Meng J."/>
            <person name="Yang L."/>
            <person name="Liu J."/>
            <person name="Wen B."/>
            <person name="Zhang N."/>
            <person name="Huang Z."/>
            <person name="Zhu Q."/>
            <person name="Feng Y."/>
            <person name="Mount A."/>
            <person name="Hedgecock D."/>
            <person name="Xu Z."/>
            <person name="Liu Y."/>
            <person name="Domazet-Loso T."/>
            <person name="Du Y."/>
            <person name="Sun X."/>
            <person name="Zhang S."/>
            <person name="Liu B."/>
            <person name="Cheng P."/>
            <person name="Jiang X."/>
            <person name="Li J."/>
            <person name="Fan D."/>
            <person name="Wang W."/>
            <person name="Fu W."/>
            <person name="Wang T."/>
            <person name="Wang B."/>
            <person name="Zhang J."/>
            <person name="Peng Z."/>
            <person name="Li Y."/>
            <person name="Li N."/>
            <person name="Wang J."/>
            <person name="Chen M."/>
            <person name="He Y."/>
            <person name="Tan F."/>
            <person name="Song X."/>
            <person name="Zheng Q."/>
            <person name="Huang R."/>
            <person name="Yang H."/>
            <person name="Du X."/>
            <person name="Chen L."/>
            <person name="Yang M."/>
            <person name="Gaffney P.M."/>
            <person name="Wang S."/>
            <person name="Luo L."/>
            <person name="She Z."/>
            <person name="Ming Y."/>
            <person name="Huang W."/>
            <person name="Zhang S."/>
            <person name="Huang B."/>
            <person name="Zhang Y."/>
            <person name="Qu T."/>
            <person name="Ni P."/>
            <person name="Miao G."/>
            <person name="Wang J."/>
            <person name="Wang Q."/>
            <person name="Steinberg C.E."/>
            <person name="Wang H."/>
            <person name="Li N."/>
            <person name="Qian L."/>
            <person name="Zhang G."/>
            <person name="Li Y."/>
            <person name="Yang H."/>
            <person name="Liu X."/>
            <person name="Wang J."/>
            <person name="Yin Y."/>
            <person name="Wang J."/>
        </authorList>
    </citation>
    <scope>NUCLEOTIDE SEQUENCE [LARGE SCALE GENOMIC DNA]</scope>
    <source>
        <strain evidence="1">05x7-T-G4-1.051#20</strain>
    </source>
</reference>
<name>K1QVU1_MAGGI</name>
<organism evidence="1">
    <name type="scientific">Magallana gigas</name>
    <name type="common">Pacific oyster</name>
    <name type="synonym">Crassostrea gigas</name>
    <dbReference type="NCBI Taxonomy" id="29159"/>
    <lineage>
        <taxon>Eukaryota</taxon>
        <taxon>Metazoa</taxon>
        <taxon>Spiralia</taxon>
        <taxon>Lophotrochozoa</taxon>
        <taxon>Mollusca</taxon>
        <taxon>Bivalvia</taxon>
        <taxon>Autobranchia</taxon>
        <taxon>Pteriomorphia</taxon>
        <taxon>Ostreida</taxon>
        <taxon>Ostreoidea</taxon>
        <taxon>Ostreidae</taxon>
        <taxon>Magallana</taxon>
    </lineage>
</organism>
<proteinExistence type="predicted"/>